<comment type="caution">
    <text evidence="2">The sequence shown here is derived from an EMBL/GenBank/DDBJ whole genome shotgun (WGS) entry which is preliminary data.</text>
</comment>
<feature type="compositionally biased region" description="Polar residues" evidence="1">
    <location>
        <begin position="104"/>
        <end position="115"/>
    </location>
</feature>
<evidence type="ECO:0000313" key="3">
    <source>
        <dbReference type="Proteomes" id="UP000178659"/>
    </source>
</evidence>
<evidence type="ECO:0000313" key="2">
    <source>
        <dbReference type="EMBL" id="OGY13411.1"/>
    </source>
</evidence>
<feature type="region of interest" description="Disordered" evidence="1">
    <location>
        <begin position="86"/>
        <end position="115"/>
    </location>
</feature>
<sequence length="115" mass="13034">MEAAGKSYRPLSVVERTIPSRQETGSHPLNFGKDTIFYSGPLDARETMVFGTASAPGKFYPLFCTRNGRSYFGEVRMNDGTTDRVWLHKKGKGRNESGWRTRSQDPQSHQYELKA</sequence>
<dbReference type="Proteomes" id="UP000178659">
    <property type="component" value="Unassembled WGS sequence"/>
</dbReference>
<dbReference type="AlphaFoldDB" id="A0A1G1VDI4"/>
<feature type="compositionally biased region" description="Basic and acidic residues" evidence="1">
    <location>
        <begin position="93"/>
        <end position="103"/>
    </location>
</feature>
<accession>A0A1G1VDI4</accession>
<evidence type="ECO:0000256" key="1">
    <source>
        <dbReference type="SAM" id="MobiDB-lite"/>
    </source>
</evidence>
<gene>
    <name evidence="2" type="ORF">A3A77_04550</name>
</gene>
<organism evidence="2 3">
    <name type="scientific">Candidatus Blackburnbacteria bacterium RIFCSPLOWO2_01_FULL_40_20</name>
    <dbReference type="NCBI Taxonomy" id="1797519"/>
    <lineage>
        <taxon>Bacteria</taxon>
        <taxon>Candidatus Blackburniibacteriota</taxon>
    </lineage>
</organism>
<protein>
    <submittedName>
        <fullName evidence="2">Uncharacterized protein</fullName>
    </submittedName>
</protein>
<dbReference type="EMBL" id="MHCC01000015">
    <property type="protein sequence ID" value="OGY13411.1"/>
    <property type="molecule type" value="Genomic_DNA"/>
</dbReference>
<reference evidence="2 3" key="1">
    <citation type="journal article" date="2016" name="Nat. Commun.">
        <title>Thousands of microbial genomes shed light on interconnected biogeochemical processes in an aquifer system.</title>
        <authorList>
            <person name="Anantharaman K."/>
            <person name="Brown C.T."/>
            <person name="Hug L.A."/>
            <person name="Sharon I."/>
            <person name="Castelle C.J."/>
            <person name="Probst A.J."/>
            <person name="Thomas B.C."/>
            <person name="Singh A."/>
            <person name="Wilkins M.J."/>
            <person name="Karaoz U."/>
            <person name="Brodie E.L."/>
            <person name="Williams K.H."/>
            <person name="Hubbard S.S."/>
            <person name="Banfield J.F."/>
        </authorList>
    </citation>
    <scope>NUCLEOTIDE SEQUENCE [LARGE SCALE GENOMIC DNA]</scope>
</reference>
<proteinExistence type="predicted"/>
<name>A0A1G1VDI4_9BACT</name>